<sequence length="75" mass="7508">MSQASSACGTPCGVKTSGSGCSIGDGNPRVATSSNSSVPTPVLLHTGITGKNEPRATAFSRSWISTDSSIVSPPR</sequence>
<accession>A0A0U0S3Q5</accession>
<dbReference type="Proteomes" id="UP000038802">
    <property type="component" value="Unassembled WGS sequence"/>
</dbReference>
<protein>
    <submittedName>
        <fullName evidence="2">Uncharacterized protein</fullName>
    </submittedName>
</protein>
<gene>
    <name evidence="2" type="ORF">ERS007703_00702</name>
</gene>
<name>A0A0U0S3Q5_MYCTX</name>
<feature type="compositionally biased region" description="Polar residues" evidence="1">
    <location>
        <begin position="59"/>
        <end position="75"/>
    </location>
</feature>
<reference evidence="3" key="1">
    <citation type="submission" date="2015-03" db="EMBL/GenBank/DDBJ databases">
        <authorList>
            <consortium name="Pathogen Informatics"/>
        </authorList>
    </citation>
    <scope>NUCLEOTIDE SEQUENCE [LARGE SCALE GENOMIC DNA]</scope>
    <source>
        <strain evidence="3">K00500041</strain>
    </source>
</reference>
<dbReference type="AlphaFoldDB" id="A0A0U0S3Q5"/>
<feature type="region of interest" description="Disordered" evidence="1">
    <location>
        <begin position="1"/>
        <end position="75"/>
    </location>
</feature>
<feature type="compositionally biased region" description="Polar residues" evidence="1">
    <location>
        <begin position="30"/>
        <end position="39"/>
    </location>
</feature>
<proteinExistence type="predicted"/>
<evidence type="ECO:0000313" key="2">
    <source>
        <dbReference type="EMBL" id="COV16652.1"/>
    </source>
</evidence>
<dbReference type="EMBL" id="CSAE01000046">
    <property type="protein sequence ID" value="COV16652.1"/>
    <property type="molecule type" value="Genomic_DNA"/>
</dbReference>
<evidence type="ECO:0000313" key="3">
    <source>
        <dbReference type="Proteomes" id="UP000038802"/>
    </source>
</evidence>
<organism evidence="2 3">
    <name type="scientific">Mycobacterium tuberculosis</name>
    <dbReference type="NCBI Taxonomy" id="1773"/>
    <lineage>
        <taxon>Bacteria</taxon>
        <taxon>Bacillati</taxon>
        <taxon>Actinomycetota</taxon>
        <taxon>Actinomycetes</taxon>
        <taxon>Mycobacteriales</taxon>
        <taxon>Mycobacteriaceae</taxon>
        <taxon>Mycobacterium</taxon>
        <taxon>Mycobacterium tuberculosis complex</taxon>
    </lineage>
</organism>
<evidence type="ECO:0000256" key="1">
    <source>
        <dbReference type="SAM" id="MobiDB-lite"/>
    </source>
</evidence>